<comment type="caution">
    <text evidence="6">The sequence shown here is derived from an EMBL/GenBank/DDBJ whole genome shotgun (WGS) entry which is preliminary data.</text>
</comment>
<dbReference type="InterPro" id="IPR009057">
    <property type="entry name" value="Homeodomain-like_sf"/>
</dbReference>
<sequence length="184" mass="20051">MRTGSLYDQLLEAAMTLATSRLSLSIPSLRSVARECGVTASAVYRHFPSQSSLNRAMVQSIDASFVAALTATDDPARASVERLRALAEAYLRWGLTNPGLYQLRFESADQLGPDFVRTEAADKLLAHIDDLLVSVHSGTKATAEDLWVGLHGVVSMRIHKPDRQWNTDAAAQVDKLLDAWGLTA</sequence>
<dbReference type="InterPro" id="IPR025996">
    <property type="entry name" value="MT1864/Rv1816-like_C"/>
</dbReference>
<dbReference type="EMBL" id="JBHSBN010000035">
    <property type="protein sequence ID" value="MFC4110212.1"/>
    <property type="molecule type" value="Genomic_DNA"/>
</dbReference>
<evidence type="ECO:0000256" key="3">
    <source>
        <dbReference type="ARBA" id="ARBA00023163"/>
    </source>
</evidence>
<dbReference type="InterPro" id="IPR050109">
    <property type="entry name" value="HTH-type_TetR-like_transc_reg"/>
</dbReference>
<accession>A0ABV8KWV4</accession>
<gene>
    <name evidence="6" type="ORF">ACFOX0_30370</name>
</gene>
<proteinExistence type="predicted"/>
<dbReference type="SUPFAM" id="SSF48498">
    <property type="entry name" value="Tetracyclin repressor-like, C-terminal domain"/>
    <property type="match status" value="1"/>
</dbReference>
<keyword evidence="1" id="KW-0805">Transcription regulation</keyword>
<dbReference type="RefSeq" id="WP_377552432.1">
    <property type="nucleotide sequence ID" value="NZ_JBHSBN010000035.1"/>
</dbReference>
<keyword evidence="2 4" id="KW-0238">DNA-binding</keyword>
<keyword evidence="3" id="KW-0804">Transcription</keyword>
<name>A0ABV8KWV4_9ACTN</name>
<dbReference type="PROSITE" id="PS50977">
    <property type="entry name" value="HTH_TETR_2"/>
    <property type="match status" value="1"/>
</dbReference>
<evidence type="ECO:0000256" key="4">
    <source>
        <dbReference type="PROSITE-ProRule" id="PRU00335"/>
    </source>
</evidence>
<dbReference type="SUPFAM" id="SSF46689">
    <property type="entry name" value="Homeodomain-like"/>
    <property type="match status" value="1"/>
</dbReference>
<protein>
    <submittedName>
        <fullName evidence="6">TetR/AcrR family transcriptional regulator</fullName>
    </submittedName>
</protein>
<dbReference type="InterPro" id="IPR001647">
    <property type="entry name" value="HTH_TetR"/>
</dbReference>
<dbReference type="PANTHER" id="PTHR30055:SF153">
    <property type="entry name" value="HTH-TYPE TRANSCRIPTIONAL REPRESSOR RV3405C"/>
    <property type="match status" value="1"/>
</dbReference>
<evidence type="ECO:0000256" key="2">
    <source>
        <dbReference type="ARBA" id="ARBA00023125"/>
    </source>
</evidence>
<dbReference type="Pfam" id="PF00440">
    <property type="entry name" value="TetR_N"/>
    <property type="match status" value="1"/>
</dbReference>
<evidence type="ECO:0000313" key="7">
    <source>
        <dbReference type="Proteomes" id="UP001595868"/>
    </source>
</evidence>
<reference evidence="7" key="1">
    <citation type="journal article" date="2019" name="Int. J. Syst. Evol. Microbiol.">
        <title>The Global Catalogue of Microorganisms (GCM) 10K type strain sequencing project: providing services to taxonomists for standard genome sequencing and annotation.</title>
        <authorList>
            <consortium name="The Broad Institute Genomics Platform"/>
            <consortium name="The Broad Institute Genome Sequencing Center for Infectious Disease"/>
            <person name="Wu L."/>
            <person name="Ma J."/>
        </authorList>
    </citation>
    <scope>NUCLEOTIDE SEQUENCE [LARGE SCALE GENOMIC DNA]</scope>
    <source>
        <strain evidence="7">2902at01</strain>
    </source>
</reference>
<dbReference type="Gene3D" id="1.10.357.10">
    <property type="entry name" value="Tetracycline Repressor, domain 2"/>
    <property type="match status" value="1"/>
</dbReference>
<dbReference type="InterPro" id="IPR036271">
    <property type="entry name" value="Tet_transcr_reg_TetR-rel_C_sf"/>
</dbReference>
<dbReference type="Proteomes" id="UP001595868">
    <property type="component" value="Unassembled WGS sequence"/>
</dbReference>
<feature type="DNA-binding region" description="H-T-H motif" evidence="4">
    <location>
        <begin position="28"/>
        <end position="47"/>
    </location>
</feature>
<evidence type="ECO:0000256" key="1">
    <source>
        <dbReference type="ARBA" id="ARBA00023015"/>
    </source>
</evidence>
<dbReference type="PANTHER" id="PTHR30055">
    <property type="entry name" value="HTH-TYPE TRANSCRIPTIONAL REGULATOR RUTR"/>
    <property type="match status" value="1"/>
</dbReference>
<evidence type="ECO:0000313" key="6">
    <source>
        <dbReference type="EMBL" id="MFC4110212.1"/>
    </source>
</evidence>
<evidence type="ECO:0000259" key="5">
    <source>
        <dbReference type="PROSITE" id="PS50977"/>
    </source>
</evidence>
<organism evidence="6 7">
    <name type="scientific">Micromonospora zhanjiangensis</name>
    <dbReference type="NCBI Taxonomy" id="1522057"/>
    <lineage>
        <taxon>Bacteria</taxon>
        <taxon>Bacillati</taxon>
        <taxon>Actinomycetota</taxon>
        <taxon>Actinomycetes</taxon>
        <taxon>Micromonosporales</taxon>
        <taxon>Micromonosporaceae</taxon>
        <taxon>Micromonospora</taxon>
    </lineage>
</organism>
<keyword evidence="7" id="KW-1185">Reference proteome</keyword>
<dbReference type="Pfam" id="PF13305">
    <property type="entry name" value="TetR_C_33"/>
    <property type="match status" value="1"/>
</dbReference>
<feature type="domain" description="HTH tetR-type" evidence="5">
    <location>
        <begin position="4"/>
        <end position="65"/>
    </location>
</feature>